<dbReference type="Proteomes" id="UP001195769">
    <property type="component" value="Unassembled WGS sequence"/>
</dbReference>
<feature type="compositionally biased region" description="Basic and acidic residues" evidence="3">
    <location>
        <begin position="915"/>
        <end position="924"/>
    </location>
</feature>
<keyword evidence="4" id="KW-0472">Membrane</keyword>
<sequence length="946" mass="101888">MKYISTAHAQKIFTVPPLQWLNITGSLLGATPAAVKYPSIGYDPSSSNLIIFGGESSSGIPTDQTYLLNLGSLEWSTPQPEVGLPQGSPPARYMAVSGEDFSSSYRHAHLVMGGKGISGQILSDVWEFDFINGFWSEVTVTTSGPPPRWGASGGRDDTVAPNATTTSNTFYMSGGTDGTNMFPLSDVWDFTISGTLSSNLATNNTYGAWSNQPVGSSGGYSVNQASTVVQTQLISVSGCNTTDNSNESCAEGNSYVLGVGSNTSITPPSCPVPRYGGSLAPNLNPSSSSYGNQVFLLLGTFNSSLWDDQGGLQKGEVAVLDIGSGVWSRVLPAGDPGQDGVQTYPTPREGAVALSYSQALVGSDKTVASDTIVFGGQDESGEYLTEVWILRAYNGSISTSGGDWGAPPGNLQTGINANGANVTVQFLTQCAVQVMSSSSTTPSGSPATTSGSQSYQQSYNVSLMHRLLAPLSLAILLPSLLLLRLALPPAKTHRPTDRNLALFYLSTIVALAAYAAGVGGLVSAFTSMSSTGNIVKRATSRTVLPTGHGVAGLVLFIALYVMMPLLYLFHLCCSPSQPPKGVSPEAITSRADSTDTAEKLAAYTTTQHSQYPPSQHTPRTRLHSWGGSSFLLGRRSREGRTSTDSESVHSSGPQRAFEVVNRPARIRRSSANGLAYPNVDAYQRVPVAPRSLGDVDWLDRRRSLNAVVSIDLFLIVSHRRNSMSSQNELDLVSGQGQRNLINSSTPNTAEMLSSTRALMPTPTFPHVTHELPSLFEICLRVLFHTLVLALCILSLIALWNWAHLALFAIFLLWTFIFYICLFTLAWHGRPRRSTLTYLIARFRVEPPPTVSPGTPTSRPLSMVGNEQYPFPTDTRGPYLHEPPYRAARAHDDVSTTIGGPRSVETDYDEEDVDEETRQRRIEEEMGRREVSIVTVPKRRLWITNPS</sequence>
<name>A0AAD4HRA5_9AGAM</name>
<feature type="transmembrane region" description="Helical" evidence="4">
    <location>
        <begin position="805"/>
        <end position="826"/>
    </location>
</feature>
<feature type="compositionally biased region" description="Polar residues" evidence="3">
    <location>
        <begin position="604"/>
        <end position="617"/>
    </location>
</feature>
<dbReference type="EMBL" id="JABBWK010000003">
    <property type="protein sequence ID" value="KAG1907200.1"/>
    <property type="molecule type" value="Genomic_DNA"/>
</dbReference>
<dbReference type="AlphaFoldDB" id="A0AAD4HRA5"/>
<reference evidence="5" key="1">
    <citation type="journal article" date="2020" name="New Phytol.">
        <title>Comparative genomics reveals dynamic genome evolution in host specialist ectomycorrhizal fungi.</title>
        <authorList>
            <person name="Lofgren L.A."/>
            <person name="Nguyen N.H."/>
            <person name="Vilgalys R."/>
            <person name="Ruytinx J."/>
            <person name="Liao H.L."/>
            <person name="Branco S."/>
            <person name="Kuo A."/>
            <person name="LaButti K."/>
            <person name="Lipzen A."/>
            <person name="Andreopoulos W."/>
            <person name="Pangilinan J."/>
            <person name="Riley R."/>
            <person name="Hundley H."/>
            <person name="Na H."/>
            <person name="Barry K."/>
            <person name="Grigoriev I.V."/>
            <person name="Stajich J.E."/>
            <person name="Kennedy P.G."/>
        </authorList>
    </citation>
    <scope>NUCLEOTIDE SEQUENCE</scope>
    <source>
        <strain evidence="5">FC203</strain>
    </source>
</reference>
<keyword evidence="4" id="KW-1133">Transmembrane helix</keyword>
<dbReference type="PANTHER" id="PTHR46093:SF18">
    <property type="entry name" value="FIBRONECTIN TYPE-III DOMAIN-CONTAINING PROTEIN"/>
    <property type="match status" value="1"/>
</dbReference>
<evidence type="ECO:0000256" key="2">
    <source>
        <dbReference type="ARBA" id="ARBA00022737"/>
    </source>
</evidence>
<keyword evidence="4" id="KW-0812">Transmembrane</keyword>
<evidence type="ECO:0000313" key="5">
    <source>
        <dbReference type="EMBL" id="KAG1907200.1"/>
    </source>
</evidence>
<evidence type="ECO:0000313" key="6">
    <source>
        <dbReference type="Proteomes" id="UP001195769"/>
    </source>
</evidence>
<comment type="caution">
    <text evidence="5">The sequence shown here is derived from an EMBL/GenBank/DDBJ whole genome shotgun (WGS) entry which is preliminary data.</text>
</comment>
<gene>
    <name evidence="5" type="ORF">F5891DRAFT_1181493</name>
</gene>
<dbReference type="SUPFAM" id="SSF117281">
    <property type="entry name" value="Kelch motif"/>
    <property type="match status" value="1"/>
</dbReference>
<dbReference type="RefSeq" id="XP_041232775.1">
    <property type="nucleotide sequence ID" value="XM_041366037.1"/>
</dbReference>
<dbReference type="Gene3D" id="2.120.10.80">
    <property type="entry name" value="Kelch-type beta propeller"/>
    <property type="match status" value="1"/>
</dbReference>
<feature type="region of interest" description="Disordered" evidence="3">
    <location>
        <begin position="142"/>
        <end position="161"/>
    </location>
</feature>
<feature type="transmembrane region" description="Helical" evidence="4">
    <location>
        <begin position="781"/>
        <end position="799"/>
    </location>
</feature>
<organism evidence="5 6">
    <name type="scientific">Suillus fuscotomentosus</name>
    <dbReference type="NCBI Taxonomy" id="1912939"/>
    <lineage>
        <taxon>Eukaryota</taxon>
        <taxon>Fungi</taxon>
        <taxon>Dikarya</taxon>
        <taxon>Basidiomycota</taxon>
        <taxon>Agaricomycotina</taxon>
        <taxon>Agaricomycetes</taxon>
        <taxon>Agaricomycetidae</taxon>
        <taxon>Boletales</taxon>
        <taxon>Suillineae</taxon>
        <taxon>Suillaceae</taxon>
        <taxon>Suillus</taxon>
    </lineage>
</organism>
<keyword evidence="2" id="KW-0677">Repeat</keyword>
<dbReference type="GeneID" id="64660335"/>
<protein>
    <submittedName>
        <fullName evidence="5">Uncharacterized protein</fullName>
    </submittedName>
</protein>
<accession>A0AAD4HRA5</accession>
<evidence type="ECO:0000256" key="3">
    <source>
        <dbReference type="SAM" id="MobiDB-lite"/>
    </source>
</evidence>
<feature type="region of interest" description="Disordered" evidence="3">
    <location>
        <begin position="604"/>
        <end position="656"/>
    </location>
</feature>
<dbReference type="PANTHER" id="PTHR46093">
    <property type="entry name" value="ACYL-COA-BINDING DOMAIN-CONTAINING PROTEIN 5"/>
    <property type="match status" value="1"/>
</dbReference>
<feature type="transmembrane region" description="Helical" evidence="4">
    <location>
        <begin position="546"/>
        <end position="569"/>
    </location>
</feature>
<keyword evidence="6" id="KW-1185">Reference proteome</keyword>
<dbReference type="InterPro" id="IPR015915">
    <property type="entry name" value="Kelch-typ_b-propeller"/>
</dbReference>
<feature type="compositionally biased region" description="Basic and acidic residues" evidence="3">
    <location>
        <begin position="635"/>
        <end position="647"/>
    </location>
</feature>
<feature type="region of interest" description="Disordered" evidence="3">
    <location>
        <begin position="889"/>
        <end position="924"/>
    </location>
</feature>
<feature type="compositionally biased region" description="Acidic residues" evidence="3">
    <location>
        <begin position="905"/>
        <end position="914"/>
    </location>
</feature>
<dbReference type="Pfam" id="PF24681">
    <property type="entry name" value="Kelch_KLHDC2_KLHL20_DRC7"/>
    <property type="match status" value="1"/>
</dbReference>
<evidence type="ECO:0000256" key="1">
    <source>
        <dbReference type="ARBA" id="ARBA00022441"/>
    </source>
</evidence>
<evidence type="ECO:0000256" key="4">
    <source>
        <dbReference type="SAM" id="Phobius"/>
    </source>
</evidence>
<proteinExistence type="predicted"/>
<feature type="transmembrane region" description="Helical" evidence="4">
    <location>
        <begin position="467"/>
        <end position="487"/>
    </location>
</feature>
<keyword evidence="1" id="KW-0880">Kelch repeat</keyword>
<feature type="transmembrane region" description="Helical" evidence="4">
    <location>
        <begin position="499"/>
        <end position="526"/>
    </location>
</feature>